<name>A0ABD2PFP4_9CUCU</name>
<keyword evidence="1" id="KW-1133">Transmembrane helix</keyword>
<feature type="transmembrane region" description="Helical" evidence="1">
    <location>
        <begin position="64"/>
        <end position="87"/>
    </location>
</feature>
<accession>A0ABD2PFP4</accession>
<dbReference type="Proteomes" id="UP001516400">
    <property type="component" value="Unassembled WGS sequence"/>
</dbReference>
<evidence type="ECO:0000313" key="3">
    <source>
        <dbReference type="Proteomes" id="UP001516400"/>
    </source>
</evidence>
<organism evidence="2 3">
    <name type="scientific">Cryptolaemus montrouzieri</name>
    <dbReference type="NCBI Taxonomy" id="559131"/>
    <lineage>
        <taxon>Eukaryota</taxon>
        <taxon>Metazoa</taxon>
        <taxon>Ecdysozoa</taxon>
        <taxon>Arthropoda</taxon>
        <taxon>Hexapoda</taxon>
        <taxon>Insecta</taxon>
        <taxon>Pterygota</taxon>
        <taxon>Neoptera</taxon>
        <taxon>Endopterygota</taxon>
        <taxon>Coleoptera</taxon>
        <taxon>Polyphaga</taxon>
        <taxon>Cucujiformia</taxon>
        <taxon>Coccinelloidea</taxon>
        <taxon>Coccinellidae</taxon>
        <taxon>Scymninae</taxon>
        <taxon>Scymnini</taxon>
        <taxon>Cryptolaemus</taxon>
    </lineage>
</organism>
<evidence type="ECO:0000256" key="1">
    <source>
        <dbReference type="SAM" id="Phobius"/>
    </source>
</evidence>
<feature type="transmembrane region" description="Helical" evidence="1">
    <location>
        <begin position="41"/>
        <end position="58"/>
    </location>
</feature>
<dbReference type="EMBL" id="JABFTP020000186">
    <property type="protein sequence ID" value="KAL3289668.1"/>
    <property type="molecule type" value="Genomic_DNA"/>
</dbReference>
<protein>
    <recommendedName>
        <fullName evidence="4">Transmembrane protein</fullName>
    </recommendedName>
</protein>
<comment type="caution">
    <text evidence="2">The sequence shown here is derived from an EMBL/GenBank/DDBJ whole genome shotgun (WGS) entry which is preliminary data.</text>
</comment>
<evidence type="ECO:0008006" key="4">
    <source>
        <dbReference type="Google" id="ProtNLM"/>
    </source>
</evidence>
<gene>
    <name evidence="2" type="ORF">HHI36_023075</name>
</gene>
<keyword evidence="1" id="KW-0472">Membrane</keyword>
<sequence length="138" mass="15935">MNLFVQCIDITTILLSGYHSRSLKKVGNSLSNRVVKQNKDFKQVLLVAVQLILTYYKFEFCIRLFISFYIMRYFSFLVLLFCVLYAVSSAPLNQKNDEKVSNSSFGQPFDEIVVQSSLTIRRKDSARQVKEPQKITSS</sequence>
<dbReference type="AlphaFoldDB" id="A0ABD2PFP4"/>
<evidence type="ECO:0000313" key="2">
    <source>
        <dbReference type="EMBL" id="KAL3289668.1"/>
    </source>
</evidence>
<reference evidence="2 3" key="1">
    <citation type="journal article" date="2021" name="BMC Biol.">
        <title>Horizontally acquired antibacterial genes associated with adaptive radiation of ladybird beetles.</title>
        <authorList>
            <person name="Li H.S."/>
            <person name="Tang X.F."/>
            <person name="Huang Y.H."/>
            <person name="Xu Z.Y."/>
            <person name="Chen M.L."/>
            <person name="Du X.Y."/>
            <person name="Qiu B.Y."/>
            <person name="Chen P.T."/>
            <person name="Zhang W."/>
            <person name="Slipinski A."/>
            <person name="Escalona H.E."/>
            <person name="Waterhouse R.M."/>
            <person name="Zwick A."/>
            <person name="Pang H."/>
        </authorList>
    </citation>
    <scope>NUCLEOTIDE SEQUENCE [LARGE SCALE GENOMIC DNA]</scope>
    <source>
        <strain evidence="2">SYSU2018</strain>
    </source>
</reference>
<keyword evidence="1" id="KW-0812">Transmembrane</keyword>
<keyword evidence="3" id="KW-1185">Reference proteome</keyword>
<proteinExistence type="predicted"/>